<protein>
    <recommendedName>
        <fullName evidence="5">Secreted protein</fullName>
    </recommendedName>
</protein>
<reference evidence="3" key="1">
    <citation type="submission" date="2023-06" db="EMBL/GenBank/DDBJ databases">
        <authorList>
            <consortium name="Lawrence Berkeley National Laboratory"/>
            <person name="Ahrendt S."/>
            <person name="Sahu N."/>
            <person name="Indic B."/>
            <person name="Wong-Bajracharya J."/>
            <person name="Merenyi Z."/>
            <person name="Ke H.-M."/>
            <person name="Monk M."/>
            <person name="Kocsube S."/>
            <person name="Drula E."/>
            <person name="Lipzen A."/>
            <person name="Balint B."/>
            <person name="Henrissat B."/>
            <person name="Andreopoulos B."/>
            <person name="Martin F.M."/>
            <person name="Harder C.B."/>
            <person name="Rigling D."/>
            <person name="Ford K.L."/>
            <person name="Foster G.D."/>
            <person name="Pangilinan J."/>
            <person name="Papanicolaou A."/>
            <person name="Barry K."/>
            <person name="LaButti K."/>
            <person name="Viragh M."/>
            <person name="Koriabine M."/>
            <person name="Yan M."/>
            <person name="Riley R."/>
            <person name="Champramary S."/>
            <person name="Plett K.L."/>
            <person name="Tsai I.J."/>
            <person name="Slot J."/>
            <person name="Sipos G."/>
            <person name="Plett J."/>
            <person name="Nagy L.G."/>
            <person name="Grigoriev I.V."/>
        </authorList>
    </citation>
    <scope>NUCLEOTIDE SEQUENCE</scope>
    <source>
        <strain evidence="3">HWK02</strain>
    </source>
</reference>
<evidence type="ECO:0000313" key="4">
    <source>
        <dbReference type="Proteomes" id="UP001175228"/>
    </source>
</evidence>
<dbReference type="AlphaFoldDB" id="A0AA39UU80"/>
<sequence>MTCRTSVLNLSAVFVLLWQGAVSALLQDVFYPMSLRWECFCTSSPLLIAKECCVASTAVSICSDGSIHSLLKYRRKLGDPLPNFSPNFPVISSGQDSRS</sequence>
<name>A0AA39UU80_9AGAR</name>
<accession>A0AA39UU80</accession>
<comment type="caution">
    <text evidence="3">The sequence shown here is derived from an EMBL/GenBank/DDBJ whole genome shotgun (WGS) entry which is preliminary data.</text>
</comment>
<feature type="signal peptide" evidence="1">
    <location>
        <begin position="1"/>
        <end position="23"/>
    </location>
</feature>
<proteinExistence type="predicted"/>
<evidence type="ECO:0008006" key="5">
    <source>
        <dbReference type="Google" id="ProtNLM"/>
    </source>
</evidence>
<organism evidence="3 4">
    <name type="scientific">Armillaria luteobubalina</name>
    <dbReference type="NCBI Taxonomy" id="153913"/>
    <lineage>
        <taxon>Eukaryota</taxon>
        <taxon>Fungi</taxon>
        <taxon>Dikarya</taxon>
        <taxon>Basidiomycota</taxon>
        <taxon>Agaricomycotina</taxon>
        <taxon>Agaricomycetes</taxon>
        <taxon>Agaricomycetidae</taxon>
        <taxon>Agaricales</taxon>
        <taxon>Marasmiineae</taxon>
        <taxon>Physalacriaceae</taxon>
        <taxon>Armillaria</taxon>
    </lineage>
</organism>
<evidence type="ECO:0000313" key="3">
    <source>
        <dbReference type="EMBL" id="KAK0497564.1"/>
    </source>
</evidence>
<evidence type="ECO:0000256" key="1">
    <source>
        <dbReference type="SAM" id="SignalP"/>
    </source>
</evidence>
<dbReference type="EMBL" id="JAUEPU010000152">
    <property type="protein sequence ID" value="KAK0475345.1"/>
    <property type="molecule type" value="Genomic_DNA"/>
</dbReference>
<gene>
    <name evidence="3" type="ORF">EDD18DRAFT_1162883</name>
    <name evidence="2" type="ORF">EDD18DRAFT_1218518</name>
</gene>
<dbReference type="Proteomes" id="UP001175228">
    <property type="component" value="Unassembled WGS sequence"/>
</dbReference>
<evidence type="ECO:0000313" key="2">
    <source>
        <dbReference type="EMBL" id="KAK0475345.1"/>
    </source>
</evidence>
<keyword evidence="1" id="KW-0732">Signal</keyword>
<keyword evidence="4" id="KW-1185">Reference proteome</keyword>
<feature type="chain" id="PRO_5041589138" description="Secreted protein" evidence="1">
    <location>
        <begin position="24"/>
        <end position="99"/>
    </location>
</feature>
<dbReference type="EMBL" id="JAUEPU010000013">
    <property type="protein sequence ID" value="KAK0497564.1"/>
    <property type="molecule type" value="Genomic_DNA"/>
</dbReference>